<dbReference type="PANTHER" id="PTHR46082:SF10">
    <property type="entry name" value="NB-ARC DOMAIN-CONTAINING PROTEIN"/>
    <property type="match status" value="1"/>
</dbReference>
<comment type="caution">
    <text evidence="2">The sequence shown here is derived from an EMBL/GenBank/DDBJ whole genome shotgun (WGS) entry which is preliminary data.</text>
</comment>
<protein>
    <recommendedName>
        <fullName evidence="1">NACHT-NTPase and P-loop NTPases N-terminal domain-containing protein</fullName>
    </recommendedName>
</protein>
<dbReference type="OrthoDB" id="20872at2759"/>
<dbReference type="Proteomes" id="UP000676310">
    <property type="component" value="Unassembled WGS sequence"/>
</dbReference>
<evidence type="ECO:0000259" key="1">
    <source>
        <dbReference type="Pfam" id="PF17107"/>
    </source>
</evidence>
<dbReference type="SUPFAM" id="SSF48452">
    <property type="entry name" value="TPR-like"/>
    <property type="match status" value="2"/>
</dbReference>
<feature type="domain" description="NACHT-NTPase and P-loop NTPases N-terminal" evidence="1">
    <location>
        <begin position="11"/>
        <end position="122"/>
    </location>
</feature>
<dbReference type="PANTHER" id="PTHR46082">
    <property type="entry name" value="ATP/GTP-BINDING PROTEIN-RELATED"/>
    <property type="match status" value="1"/>
</dbReference>
<dbReference type="GeneID" id="67013045"/>
<organism evidence="2 3">
    <name type="scientific">Alternaria atra</name>
    <dbReference type="NCBI Taxonomy" id="119953"/>
    <lineage>
        <taxon>Eukaryota</taxon>
        <taxon>Fungi</taxon>
        <taxon>Dikarya</taxon>
        <taxon>Ascomycota</taxon>
        <taxon>Pezizomycotina</taxon>
        <taxon>Dothideomycetes</taxon>
        <taxon>Pleosporomycetidae</taxon>
        <taxon>Pleosporales</taxon>
        <taxon>Pleosporineae</taxon>
        <taxon>Pleosporaceae</taxon>
        <taxon>Alternaria</taxon>
        <taxon>Alternaria sect. Ulocladioides</taxon>
    </lineage>
</organism>
<proteinExistence type="predicted"/>
<dbReference type="Gene3D" id="1.25.40.10">
    <property type="entry name" value="Tetratricopeptide repeat domain"/>
    <property type="match status" value="2"/>
</dbReference>
<dbReference type="EMBL" id="CAJRGZ010000015">
    <property type="protein sequence ID" value="CAG5145271.1"/>
    <property type="molecule type" value="Genomic_DNA"/>
</dbReference>
<accession>A0A8J2HW22</accession>
<dbReference type="RefSeq" id="XP_043165217.1">
    <property type="nucleotide sequence ID" value="XM_043309282.1"/>
</dbReference>
<evidence type="ECO:0000313" key="3">
    <source>
        <dbReference type="Proteomes" id="UP000676310"/>
    </source>
</evidence>
<dbReference type="Pfam" id="PF17107">
    <property type="entry name" value="SesA"/>
    <property type="match status" value="1"/>
</dbReference>
<keyword evidence="3" id="KW-1185">Reference proteome</keyword>
<name>A0A8J2HW22_9PLEO</name>
<dbReference type="AlphaFoldDB" id="A0A8J2HW22"/>
<evidence type="ECO:0000313" key="2">
    <source>
        <dbReference type="EMBL" id="CAG5145271.1"/>
    </source>
</evidence>
<dbReference type="InterPro" id="IPR027417">
    <property type="entry name" value="P-loop_NTPase"/>
</dbReference>
<sequence>MAELAALSVAASILQVIDISVRVAERLNEYRKKEDSLPDALKHVSTRLPVFVLALRNTNAKIENLTDDARRALKPAIEECFDQIKKLETIIDKVLFKPGDGGAIRGWKSIVSVKYDSDVSEADKVIRRYIEAMHYGLSNVTPPSANEISSPQPTSTCPFEREADFVERGVIISVDDASPIPQIRNFITTSTRGSVLVTSRNTEAAQMITGNCAYHIDVDEMNESEAIALLKKKLNSKVTYTEAEAAELVKTVDFMPLAISQIATNISINYPRLTISKAIERIRTPSEETSLMAGLVLTYMTNERVEQATAIHRRVHGIRKEAYGEETDDAYHGLRALGALLNMQGKAAEAEDIHRRVVDYRSKRSGFDHSETIKSVNFLCGALIKQRKLEEAVTRYRSVIDLYTDLDEKARHEALLTMNSLAETLIQQGHLEEAETVCRRLVLESERLLGADDCDTLVGVHTLADILAKQNRYEEALTSYERAYVGTEKRCGAGHPDTKEFLEDFNHAKKNIPV</sequence>
<dbReference type="SUPFAM" id="SSF52540">
    <property type="entry name" value="P-loop containing nucleoside triphosphate hydrolases"/>
    <property type="match status" value="1"/>
</dbReference>
<dbReference type="InterPro" id="IPR031352">
    <property type="entry name" value="SesA"/>
</dbReference>
<gene>
    <name evidence="2" type="ORF">ALTATR162_LOCUS1684</name>
</gene>
<reference evidence="2" key="1">
    <citation type="submission" date="2021-05" db="EMBL/GenBank/DDBJ databases">
        <authorList>
            <person name="Stam R."/>
        </authorList>
    </citation>
    <scope>NUCLEOTIDE SEQUENCE</scope>
    <source>
        <strain evidence="2">CS162</strain>
    </source>
</reference>
<dbReference type="InterPro" id="IPR053137">
    <property type="entry name" value="NLR-like"/>
</dbReference>
<dbReference type="Pfam" id="PF13374">
    <property type="entry name" value="TPR_10"/>
    <property type="match status" value="1"/>
</dbReference>
<dbReference type="InterPro" id="IPR011990">
    <property type="entry name" value="TPR-like_helical_dom_sf"/>
</dbReference>
<dbReference type="Pfam" id="PF13424">
    <property type="entry name" value="TPR_12"/>
    <property type="match status" value="1"/>
</dbReference>